<keyword evidence="3" id="KW-1185">Reference proteome</keyword>
<dbReference type="InterPro" id="IPR036376">
    <property type="entry name" value="RuBisCO_lsu_C_sf"/>
</dbReference>
<dbReference type="Pfam" id="PF00016">
    <property type="entry name" value="RuBisCO_large"/>
    <property type="match status" value="2"/>
</dbReference>
<dbReference type="SUPFAM" id="SSF51649">
    <property type="entry name" value="RuBisCo, C-terminal domain"/>
    <property type="match status" value="1"/>
</dbReference>
<dbReference type="OrthoDB" id="563909at2759"/>
<dbReference type="GO" id="GO:0000287">
    <property type="term" value="F:magnesium ion binding"/>
    <property type="evidence" value="ECO:0007669"/>
    <property type="project" value="InterPro"/>
</dbReference>
<feature type="domain" description="Ribulose bisphosphate carboxylase large subunit C-terminal" evidence="1">
    <location>
        <begin position="88"/>
        <end position="170"/>
    </location>
</feature>
<dbReference type="InterPro" id="IPR033966">
    <property type="entry name" value="RuBisCO"/>
</dbReference>
<feature type="domain" description="Ribulose bisphosphate carboxylase large subunit C-terminal" evidence="1">
    <location>
        <begin position="1"/>
        <end position="87"/>
    </location>
</feature>
<reference evidence="3" key="1">
    <citation type="journal article" date="2020" name="Nat. Commun.">
        <title>Genome sequence of the cluster root forming white lupin.</title>
        <authorList>
            <person name="Hufnagel B."/>
            <person name="Marques A."/>
            <person name="Soriano A."/>
            <person name="Marques L."/>
            <person name="Divol F."/>
            <person name="Doumas P."/>
            <person name="Sallet E."/>
            <person name="Mancinotti D."/>
            <person name="Carrere S."/>
            <person name="Marande W."/>
            <person name="Arribat S."/>
            <person name="Keller J."/>
            <person name="Huneau C."/>
            <person name="Blein T."/>
            <person name="Aime D."/>
            <person name="Laguerre M."/>
            <person name="Taylor J."/>
            <person name="Schubert V."/>
            <person name="Nelson M."/>
            <person name="Geu-Flores F."/>
            <person name="Crespi M."/>
            <person name="Gallardo-Guerrero K."/>
            <person name="Delaux P.-M."/>
            <person name="Salse J."/>
            <person name="Berges H."/>
            <person name="Guyot R."/>
            <person name="Gouzy J."/>
            <person name="Peret B."/>
        </authorList>
    </citation>
    <scope>NUCLEOTIDE SEQUENCE [LARGE SCALE GENOMIC DNA]</scope>
    <source>
        <strain evidence="3">cv. Amiga</strain>
    </source>
</reference>
<dbReference type="InterPro" id="IPR000685">
    <property type="entry name" value="RuBisCO_lsu_C"/>
</dbReference>
<name>A0A6A4PHP7_LUPAL</name>
<comment type="caution">
    <text evidence="2">The sequence shown here is derived from an EMBL/GenBank/DDBJ whole genome shotgun (WGS) entry which is preliminary data.</text>
</comment>
<evidence type="ECO:0000313" key="3">
    <source>
        <dbReference type="Proteomes" id="UP000447434"/>
    </source>
</evidence>
<dbReference type="Gene3D" id="3.20.20.110">
    <property type="entry name" value="Ribulose bisphosphate carboxylase, large subunit, C-terminal domain"/>
    <property type="match status" value="2"/>
</dbReference>
<dbReference type="GO" id="GO:0016984">
    <property type="term" value="F:ribulose-bisphosphate carboxylase activity"/>
    <property type="evidence" value="ECO:0007669"/>
    <property type="project" value="InterPro"/>
</dbReference>
<dbReference type="Proteomes" id="UP000447434">
    <property type="component" value="Chromosome 13"/>
</dbReference>
<dbReference type="EMBL" id="WOCE01000013">
    <property type="protein sequence ID" value="KAE9600987.1"/>
    <property type="molecule type" value="Genomic_DNA"/>
</dbReference>
<proteinExistence type="predicted"/>
<organism evidence="2 3">
    <name type="scientific">Lupinus albus</name>
    <name type="common">White lupine</name>
    <name type="synonym">Lupinus termis</name>
    <dbReference type="NCBI Taxonomy" id="3870"/>
    <lineage>
        <taxon>Eukaryota</taxon>
        <taxon>Viridiplantae</taxon>
        <taxon>Streptophyta</taxon>
        <taxon>Embryophyta</taxon>
        <taxon>Tracheophyta</taxon>
        <taxon>Spermatophyta</taxon>
        <taxon>Magnoliopsida</taxon>
        <taxon>eudicotyledons</taxon>
        <taxon>Gunneridae</taxon>
        <taxon>Pentapetalae</taxon>
        <taxon>rosids</taxon>
        <taxon>fabids</taxon>
        <taxon>Fabales</taxon>
        <taxon>Fabaceae</taxon>
        <taxon>Papilionoideae</taxon>
        <taxon>50 kb inversion clade</taxon>
        <taxon>genistoids sensu lato</taxon>
        <taxon>core genistoids</taxon>
        <taxon>Genisteae</taxon>
        <taxon>Lupinus</taxon>
    </lineage>
</organism>
<dbReference type="PANTHER" id="PTHR42704:SF15">
    <property type="entry name" value="RIBULOSE BISPHOSPHATE CARBOXYLASE LARGE CHAIN"/>
    <property type="match status" value="1"/>
</dbReference>
<dbReference type="PANTHER" id="PTHR42704">
    <property type="entry name" value="RIBULOSE BISPHOSPHATE CARBOXYLASE"/>
    <property type="match status" value="1"/>
</dbReference>
<accession>A0A6A4PHP7</accession>
<dbReference type="AlphaFoldDB" id="A0A6A4PHP7"/>
<protein>
    <submittedName>
        <fullName evidence="2">Putative ribulose-bisphosphate carboxylase</fullName>
    </submittedName>
</protein>
<gene>
    <name evidence="2" type="ORF">Lalb_Chr13g0292921</name>
</gene>
<evidence type="ECO:0000313" key="2">
    <source>
        <dbReference type="EMBL" id="KAE9600987.1"/>
    </source>
</evidence>
<evidence type="ECO:0000259" key="1">
    <source>
        <dbReference type="Pfam" id="PF00016"/>
    </source>
</evidence>
<sequence>MRRRDRFLFCGEALYKAQAETCEIKGHYLNAIAGTCEEMIKTVVFAIELGVPIIMHDYLTGEFTTNTSLAHYCRDNGLPLHIHRAMHDWVSLPGALPIASGGIHVWHMLVLTEIFGDDSGNAPGSVANRVALEACVQDRNEGRDLSYEGNQIIREASKWSPELAVACDVWKQIKFEFQAMDTLQSNNSRLFYFCNSIAIKVGLSPILYEKD</sequence>